<sequence length="517" mass="57775">MKKLIITIPLLIMAAGALVTGCKKSEITGSYFDPNASVNATIPALYSGLFYNERVLPRYWGLFTFQIPMMGTYSQTAGYTQGDKVYEQAVNYTKDRWDYFYNNTIARYREIEKYYGNLATDAEKAGYQLFLETSRIFLYDQTSQMVDMWGDIPFSTAGQLNTTGTIVLASYDKGVDIYTNILNDLKRISDYLATVKPEQFYQDQLTAYDYINKGSITKWRKYANSLMLRLAMRISYQNETAAKSLVQTILGNATQYPTVDAAAETIKIQPSSTTSTLTVLNDIRNGFGVNPFPGSKMVDTIMAPAADPRLPIYFTANRRGEYKGVPYNWTATRVADSVATNYFSRWDSTTFSENNVFPGIIISAAEVSFLKAEAFERWGGGNAKTAYETGVKQSIQFYQSVNAGSSHTGAKEAMPSDGVINTYLANPAIAYGTDNLEKIATQKWIDFGVIQAHQAWIEWRRTKLPKLNFPNDPSSVLSPAPPTRLLYPSTEVSLNAANYAAVKSSDNVTTKVFWDVK</sequence>
<keyword evidence="3" id="KW-1185">Reference proteome</keyword>
<dbReference type="AlphaFoldDB" id="A0A1V9F5I0"/>
<proteinExistence type="predicted"/>
<name>A0A1V9F5I0_9BACT</name>
<dbReference type="PROSITE" id="PS51257">
    <property type="entry name" value="PROKAR_LIPOPROTEIN"/>
    <property type="match status" value="1"/>
</dbReference>
<feature type="signal peptide" evidence="1">
    <location>
        <begin position="1"/>
        <end position="19"/>
    </location>
</feature>
<gene>
    <name evidence="2" type="ORF">A4R26_06620</name>
</gene>
<dbReference type="Proteomes" id="UP000192276">
    <property type="component" value="Unassembled WGS sequence"/>
</dbReference>
<organism evidence="2 3">
    <name type="scientific">Niastella populi</name>
    <dbReference type="NCBI Taxonomy" id="550983"/>
    <lineage>
        <taxon>Bacteria</taxon>
        <taxon>Pseudomonadati</taxon>
        <taxon>Bacteroidota</taxon>
        <taxon>Chitinophagia</taxon>
        <taxon>Chitinophagales</taxon>
        <taxon>Chitinophagaceae</taxon>
        <taxon>Niastella</taxon>
    </lineage>
</organism>
<dbReference type="Pfam" id="PF12771">
    <property type="entry name" value="SusD-like_2"/>
    <property type="match status" value="1"/>
</dbReference>
<accession>A0A1V9F5I0</accession>
<dbReference type="InterPro" id="IPR041662">
    <property type="entry name" value="SusD-like_2"/>
</dbReference>
<dbReference type="RefSeq" id="WP_081169522.1">
    <property type="nucleotide sequence ID" value="NZ_LWBP01000210.1"/>
</dbReference>
<comment type="caution">
    <text evidence="2">The sequence shown here is derived from an EMBL/GenBank/DDBJ whole genome shotgun (WGS) entry which is preliminary data.</text>
</comment>
<keyword evidence="1" id="KW-0732">Signal</keyword>
<dbReference type="InterPro" id="IPR011990">
    <property type="entry name" value="TPR-like_helical_dom_sf"/>
</dbReference>
<dbReference type="EMBL" id="LWBP01000210">
    <property type="protein sequence ID" value="OQP53638.1"/>
    <property type="molecule type" value="Genomic_DNA"/>
</dbReference>
<reference evidence="3" key="1">
    <citation type="submission" date="2016-04" db="EMBL/GenBank/DDBJ databases">
        <authorList>
            <person name="Chen L."/>
            <person name="Zhuang W."/>
            <person name="Wang G."/>
        </authorList>
    </citation>
    <scope>NUCLEOTIDE SEQUENCE [LARGE SCALE GENOMIC DNA]</scope>
    <source>
        <strain evidence="3">208</strain>
    </source>
</reference>
<dbReference type="STRING" id="550983.A4R26_06620"/>
<dbReference type="OrthoDB" id="9766256at2"/>
<evidence type="ECO:0000256" key="1">
    <source>
        <dbReference type="SAM" id="SignalP"/>
    </source>
</evidence>
<evidence type="ECO:0000313" key="3">
    <source>
        <dbReference type="Proteomes" id="UP000192276"/>
    </source>
</evidence>
<protein>
    <recommendedName>
        <fullName evidence="4">SusD/RagB family nutrient-binding outer membrane lipoprotein</fullName>
    </recommendedName>
</protein>
<dbReference type="SUPFAM" id="SSF48452">
    <property type="entry name" value="TPR-like"/>
    <property type="match status" value="1"/>
</dbReference>
<feature type="chain" id="PRO_5013026119" description="SusD/RagB family nutrient-binding outer membrane lipoprotein" evidence="1">
    <location>
        <begin position="20"/>
        <end position="517"/>
    </location>
</feature>
<evidence type="ECO:0008006" key="4">
    <source>
        <dbReference type="Google" id="ProtNLM"/>
    </source>
</evidence>
<dbReference type="Gene3D" id="1.25.40.390">
    <property type="match status" value="1"/>
</dbReference>
<evidence type="ECO:0000313" key="2">
    <source>
        <dbReference type="EMBL" id="OQP53638.1"/>
    </source>
</evidence>